<keyword evidence="2" id="KW-1133">Transmembrane helix</keyword>
<feature type="region of interest" description="Disordered" evidence="1">
    <location>
        <begin position="86"/>
        <end position="105"/>
    </location>
</feature>
<gene>
    <name evidence="3" type="ORF">COLO4_34416</name>
</gene>
<evidence type="ECO:0000256" key="2">
    <source>
        <dbReference type="SAM" id="Phobius"/>
    </source>
</evidence>
<name>A0A1R3GKU1_9ROSI</name>
<feature type="transmembrane region" description="Helical" evidence="2">
    <location>
        <begin position="66"/>
        <end position="85"/>
    </location>
</feature>
<dbReference type="EMBL" id="AWUE01022394">
    <property type="protein sequence ID" value="OMO58686.1"/>
    <property type="molecule type" value="Genomic_DNA"/>
</dbReference>
<sequence length="105" mass="11355">MEQMKEPVKEERENVLAIACRIMAGVSPAAASSQSQQHPFPTPSPFSFSVASTRLSSRPSLHNSYLFLRSLALLFSFISALSLAAPSAKKKGQGSPSFTQNPELM</sequence>
<keyword evidence="2" id="KW-0812">Transmembrane</keyword>
<keyword evidence="2" id="KW-0472">Membrane</keyword>
<evidence type="ECO:0000256" key="1">
    <source>
        <dbReference type="SAM" id="MobiDB-lite"/>
    </source>
</evidence>
<dbReference type="Proteomes" id="UP000187203">
    <property type="component" value="Unassembled WGS sequence"/>
</dbReference>
<feature type="compositionally biased region" description="Polar residues" evidence="1">
    <location>
        <begin position="94"/>
        <end position="105"/>
    </location>
</feature>
<proteinExistence type="predicted"/>
<evidence type="ECO:0000313" key="3">
    <source>
        <dbReference type="EMBL" id="OMO58686.1"/>
    </source>
</evidence>
<organism evidence="3 4">
    <name type="scientific">Corchorus olitorius</name>
    <dbReference type="NCBI Taxonomy" id="93759"/>
    <lineage>
        <taxon>Eukaryota</taxon>
        <taxon>Viridiplantae</taxon>
        <taxon>Streptophyta</taxon>
        <taxon>Embryophyta</taxon>
        <taxon>Tracheophyta</taxon>
        <taxon>Spermatophyta</taxon>
        <taxon>Magnoliopsida</taxon>
        <taxon>eudicotyledons</taxon>
        <taxon>Gunneridae</taxon>
        <taxon>Pentapetalae</taxon>
        <taxon>rosids</taxon>
        <taxon>malvids</taxon>
        <taxon>Malvales</taxon>
        <taxon>Malvaceae</taxon>
        <taxon>Grewioideae</taxon>
        <taxon>Apeibeae</taxon>
        <taxon>Corchorus</taxon>
    </lineage>
</organism>
<comment type="caution">
    <text evidence="3">The sequence shown here is derived from an EMBL/GenBank/DDBJ whole genome shotgun (WGS) entry which is preliminary data.</text>
</comment>
<keyword evidence="4" id="KW-1185">Reference proteome</keyword>
<reference evidence="4" key="1">
    <citation type="submission" date="2013-09" db="EMBL/GenBank/DDBJ databases">
        <title>Corchorus olitorius genome sequencing.</title>
        <authorList>
            <person name="Alam M."/>
            <person name="Haque M.S."/>
            <person name="Islam M.S."/>
            <person name="Emdad E.M."/>
            <person name="Islam M.M."/>
            <person name="Ahmed B."/>
            <person name="Halim A."/>
            <person name="Hossen Q.M.M."/>
            <person name="Hossain M.Z."/>
            <person name="Ahmed R."/>
            <person name="Khan M.M."/>
            <person name="Islam R."/>
            <person name="Rashid M.M."/>
            <person name="Khan S.A."/>
            <person name="Rahman M.S."/>
            <person name="Alam M."/>
            <person name="Yahiya A.S."/>
            <person name="Khan M.S."/>
            <person name="Azam M.S."/>
            <person name="Haque T."/>
            <person name="Lashkar M.Z.H."/>
            <person name="Akhand A.I."/>
            <person name="Morshed G."/>
            <person name="Roy S."/>
            <person name="Uddin K.S."/>
            <person name="Rabeya T."/>
            <person name="Hossain A.S."/>
            <person name="Chowdhury A."/>
            <person name="Snigdha A.R."/>
            <person name="Mortoza M.S."/>
            <person name="Matin S.A."/>
            <person name="Hoque S.M.E."/>
            <person name="Islam M.K."/>
            <person name="Roy D.K."/>
            <person name="Haider R."/>
            <person name="Moosa M.M."/>
            <person name="Elias S.M."/>
            <person name="Hasan A.M."/>
            <person name="Jahan S."/>
            <person name="Shafiuddin M."/>
            <person name="Mahmood N."/>
            <person name="Shommy N.S."/>
        </authorList>
    </citation>
    <scope>NUCLEOTIDE SEQUENCE [LARGE SCALE GENOMIC DNA]</scope>
    <source>
        <strain evidence="4">cv. O-4</strain>
    </source>
</reference>
<evidence type="ECO:0000313" key="4">
    <source>
        <dbReference type="Proteomes" id="UP000187203"/>
    </source>
</evidence>
<dbReference type="AlphaFoldDB" id="A0A1R3GKU1"/>
<protein>
    <submittedName>
        <fullName evidence="3">CASP-like protein</fullName>
    </submittedName>
</protein>
<accession>A0A1R3GKU1</accession>